<sequence>MFIQISQALDLCILDIECLRYPYSVLAASAIAHFLSKETAMHVSGLSWEELLPCVTWLKPFVEVAQENGGVDLRIFSDVSTDDWYNIQT</sequence>
<dbReference type="OMA" id="MESCRNW"/>
<proteinExistence type="predicted"/>
<dbReference type="SUPFAM" id="SSF47954">
    <property type="entry name" value="Cyclin-like"/>
    <property type="match status" value="1"/>
</dbReference>
<name>A0A087T894_STEMI</name>
<dbReference type="OrthoDB" id="5590282at2759"/>
<evidence type="ECO:0000313" key="3">
    <source>
        <dbReference type="Proteomes" id="UP000054359"/>
    </source>
</evidence>
<dbReference type="InterPro" id="IPR036915">
    <property type="entry name" value="Cyclin-like_sf"/>
</dbReference>
<evidence type="ECO:0000313" key="2">
    <source>
        <dbReference type="EMBL" id="KFM61333.1"/>
    </source>
</evidence>
<gene>
    <name evidence="2" type="ORF">X975_26539</name>
</gene>
<dbReference type="EMBL" id="KK113908">
    <property type="protein sequence ID" value="KFM61333.1"/>
    <property type="molecule type" value="Genomic_DNA"/>
</dbReference>
<organism evidence="2 3">
    <name type="scientific">Stegodyphus mimosarum</name>
    <name type="common">African social velvet spider</name>
    <dbReference type="NCBI Taxonomy" id="407821"/>
    <lineage>
        <taxon>Eukaryota</taxon>
        <taxon>Metazoa</taxon>
        <taxon>Ecdysozoa</taxon>
        <taxon>Arthropoda</taxon>
        <taxon>Chelicerata</taxon>
        <taxon>Arachnida</taxon>
        <taxon>Araneae</taxon>
        <taxon>Araneomorphae</taxon>
        <taxon>Entelegynae</taxon>
        <taxon>Eresoidea</taxon>
        <taxon>Eresidae</taxon>
        <taxon>Stegodyphus</taxon>
    </lineage>
</organism>
<protein>
    <submittedName>
        <fullName evidence="2">G1/S-specific cyclin-E1</fullName>
    </submittedName>
</protein>
<reference evidence="2 3" key="1">
    <citation type="submission" date="2013-11" db="EMBL/GenBank/DDBJ databases">
        <title>Genome sequencing of Stegodyphus mimosarum.</title>
        <authorList>
            <person name="Bechsgaard J."/>
        </authorList>
    </citation>
    <scope>NUCLEOTIDE SEQUENCE [LARGE SCALE GENOMIC DNA]</scope>
</reference>
<dbReference type="STRING" id="407821.A0A087T894"/>
<dbReference type="AlphaFoldDB" id="A0A087T894"/>
<accession>A0A087T894</accession>
<evidence type="ECO:0000259" key="1">
    <source>
        <dbReference type="Pfam" id="PF02984"/>
    </source>
</evidence>
<keyword evidence="3" id="KW-1185">Reference proteome</keyword>
<feature type="domain" description="Cyclin C-terminal" evidence="1">
    <location>
        <begin position="8"/>
        <end position="65"/>
    </location>
</feature>
<dbReference type="Pfam" id="PF02984">
    <property type="entry name" value="Cyclin_C"/>
    <property type="match status" value="1"/>
</dbReference>
<dbReference type="Gene3D" id="1.10.472.10">
    <property type="entry name" value="Cyclin-like"/>
    <property type="match status" value="1"/>
</dbReference>
<dbReference type="InterPro" id="IPR004367">
    <property type="entry name" value="Cyclin_C-dom"/>
</dbReference>
<dbReference type="Proteomes" id="UP000054359">
    <property type="component" value="Unassembled WGS sequence"/>
</dbReference>
<feature type="non-terminal residue" evidence="2">
    <location>
        <position position="89"/>
    </location>
</feature>